<dbReference type="Proteomes" id="UP001155057">
    <property type="component" value="Unassembled WGS sequence"/>
</dbReference>
<organism evidence="1 2">
    <name type="scientific">Salinibacter ruber</name>
    <dbReference type="NCBI Taxonomy" id="146919"/>
    <lineage>
        <taxon>Bacteria</taxon>
        <taxon>Pseudomonadati</taxon>
        <taxon>Rhodothermota</taxon>
        <taxon>Rhodothermia</taxon>
        <taxon>Rhodothermales</taxon>
        <taxon>Salinibacteraceae</taxon>
        <taxon>Salinibacter</taxon>
    </lineage>
</organism>
<evidence type="ECO:0000313" key="2">
    <source>
        <dbReference type="Proteomes" id="UP001155057"/>
    </source>
</evidence>
<sequence>MSESKQEKILRYFRHKIAESGRRTTRAGTIQRVAKEAIDDPSSLTPMEYLESRMESDHQGTRDAALRLTCTLEDTLDSLA</sequence>
<evidence type="ECO:0000313" key="1">
    <source>
        <dbReference type="EMBL" id="MCS3711557.1"/>
    </source>
</evidence>
<dbReference type="EMBL" id="JANUAE010000015">
    <property type="protein sequence ID" value="MCS3711557.1"/>
    <property type="molecule type" value="Genomic_DNA"/>
</dbReference>
<dbReference type="RefSeq" id="WP_259124384.1">
    <property type="nucleotide sequence ID" value="NZ_JANUAE010000015.1"/>
</dbReference>
<gene>
    <name evidence="1" type="ORF">GGP61_003190</name>
</gene>
<dbReference type="AlphaFoldDB" id="A0A9X2Q4S8"/>
<comment type="caution">
    <text evidence="1">The sequence shown here is derived from an EMBL/GenBank/DDBJ whole genome shotgun (WGS) entry which is preliminary data.</text>
</comment>
<protein>
    <submittedName>
        <fullName evidence="1">Uncharacterized protein</fullName>
    </submittedName>
</protein>
<name>A0A9X2Q4S8_9BACT</name>
<reference evidence="1" key="1">
    <citation type="submission" date="2022-08" db="EMBL/GenBank/DDBJ databases">
        <title>Genomic Encyclopedia of Type Strains, Phase V (KMG-V): Genome sequencing to study the core and pangenomes of soil and plant-associated prokaryotes.</title>
        <authorList>
            <person name="Whitman W."/>
        </authorList>
    </citation>
    <scope>NUCLEOTIDE SEQUENCE</scope>
    <source>
        <strain evidence="1">SP3049</strain>
    </source>
</reference>
<proteinExistence type="predicted"/>
<accession>A0A9X2Q4S8</accession>